<protein>
    <submittedName>
        <fullName evidence="1">OLC1v1030420C1</fullName>
    </submittedName>
</protein>
<sequence>MLKHFSFVWRNVAYRTSQSGKLYTWYNNRVGEERVYAKLDRALVNGEWVDTFPDSLVSVQMEGISDHTPLVVQIENKIQKKATPFKFFNMWSLKDQFRVIVQRSWDQPVEGTRMFQICEKLKRLKYPLKQLNSEVFTNIVERAPKDEINLKLLQEQVSGDPNNVQIPLQERERLINNI</sequence>
<dbReference type="SUPFAM" id="SSF56219">
    <property type="entry name" value="DNase I-like"/>
    <property type="match status" value="1"/>
</dbReference>
<dbReference type="Gene3D" id="3.60.10.10">
    <property type="entry name" value="Endonuclease/exonuclease/phosphatase"/>
    <property type="match status" value="1"/>
</dbReference>
<reference evidence="1" key="1">
    <citation type="submission" date="2023-03" db="EMBL/GenBank/DDBJ databases">
        <authorList>
            <person name="Julca I."/>
        </authorList>
    </citation>
    <scope>NUCLEOTIDE SEQUENCE</scope>
</reference>
<dbReference type="Proteomes" id="UP001161247">
    <property type="component" value="Chromosome 2"/>
</dbReference>
<name>A0AAV1CGR4_OLDCO</name>
<dbReference type="EMBL" id="OX459119">
    <property type="protein sequence ID" value="CAI9094645.1"/>
    <property type="molecule type" value="Genomic_DNA"/>
</dbReference>
<evidence type="ECO:0000313" key="1">
    <source>
        <dbReference type="EMBL" id="CAI9094645.1"/>
    </source>
</evidence>
<dbReference type="PANTHER" id="PTHR33710:SF64">
    <property type="entry name" value="ENDONUCLEASE_EXONUCLEASE_PHOSPHATASE DOMAIN-CONTAINING PROTEIN"/>
    <property type="match status" value="1"/>
</dbReference>
<gene>
    <name evidence="1" type="ORF">OLC1_LOCUS5761</name>
</gene>
<proteinExistence type="predicted"/>
<dbReference type="PANTHER" id="PTHR33710">
    <property type="entry name" value="BNAC02G09200D PROTEIN"/>
    <property type="match status" value="1"/>
</dbReference>
<accession>A0AAV1CGR4</accession>
<organism evidence="1 2">
    <name type="scientific">Oldenlandia corymbosa var. corymbosa</name>
    <dbReference type="NCBI Taxonomy" id="529605"/>
    <lineage>
        <taxon>Eukaryota</taxon>
        <taxon>Viridiplantae</taxon>
        <taxon>Streptophyta</taxon>
        <taxon>Embryophyta</taxon>
        <taxon>Tracheophyta</taxon>
        <taxon>Spermatophyta</taxon>
        <taxon>Magnoliopsida</taxon>
        <taxon>eudicotyledons</taxon>
        <taxon>Gunneridae</taxon>
        <taxon>Pentapetalae</taxon>
        <taxon>asterids</taxon>
        <taxon>lamiids</taxon>
        <taxon>Gentianales</taxon>
        <taxon>Rubiaceae</taxon>
        <taxon>Rubioideae</taxon>
        <taxon>Spermacoceae</taxon>
        <taxon>Hedyotis-Oldenlandia complex</taxon>
        <taxon>Oldenlandia</taxon>
    </lineage>
</organism>
<keyword evidence="2" id="KW-1185">Reference proteome</keyword>
<dbReference type="InterPro" id="IPR036691">
    <property type="entry name" value="Endo/exonu/phosph_ase_sf"/>
</dbReference>
<dbReference type="AlphaFoldDB" id="A0AAV1CGR4"/>
<evidence type="ECO:0000313" key="2">
    <source>
        <dbReference type="Proteomes" id="UP001161247"/>
    </source>
</evidence>